<dbReference type="EMBL" id="SKBM01000002">
    <property type="protein sequence ID" value="TCZ66012.1"/>
    <property type="molecule type" value="Genomic_DNA"/>
</dbReference>
<evidence type="ECO:0000313" key="3">
    <source>
        <dbReference type="EMBL" id="TCZ66012.1"/>
    </source>
</evidence>
<sequence>MRIAMAIEGPRITTATLRARPVGGTEAAFAVLAAAFARRGHAVEALAGEEPPERVDGVAWRPLAGGTGAPADMVISARVARHFEVLPPARTGRRGRILWLFNPCQYLRKPRHLWPILKAWPVAVTLGPYHDGTLSWWMPLSGRAQLPLPVAAPFDRPAAPIPQPPPPVAIFASNPTRGLDWLLDAWEQRIRPAVPEAELHCYTGAATYGGNARLAGRAAPVMARAAAMQAAGVRLLPPTDRHALARTYRGARAMLYRGDLGETYCLSLAEAQSAGLPCVVTPCGSVAERVVPGETGVVARDPVEFAAAAIRLLRDDAAWSAMHRAALARGPAPDGDAVAAAFEALAG</sequence>
<dbReference type="PANTHER" id="PTHR12526:SF510">
    <property type="entry name" value="D-INOSITOL 3-PHOSPHATE GLYCOSYLTRANSFERASE"/>
    <property type="match status" value="1"/>
</dbReference>
<evidence type="ECO:0000256" key="2">
    <source>
        <dbReference type="ARBA" id="ARBA00022679"/>
    </source>
</evidence>
<evidence type="ECO:0000256" key="1">
    <source>
        <dbReference type="ARBA" id="ARBA00022676"/>
    </source>
</evidence>
<keyword evidence="2 3" id="KW-0808">Transferase</keyword>
<protein>
    <submittedName>
        <fullName evidence="3">Glycosyltransferase family 1 protein</fullName>
    </submittedName>
</protein>
<dbReference type="PANTHER" id="PTHR12526">
    <property type="entry name" value="GLYCOSYLTRANSFERASE"/>
    <property type="match status" value="1"/>
</dbReference>
<keyword evidence="1" id="KW-0328">Glycosyltransferase</keyword>
<accession>A0A4V2WM27</accession>
<evidence type="ECO:0000313" key="4">
    <source>
        <dbReference type="Proteomes" id="UP000295023"/>
    </source>
</evidence>
<dbReference type="Proteomes" id="UP000295023">
    <property type="component" value="Unassembled WGS sequence"/>
</dbReference>
<dbReference type="OrthoDB" id="5490598at2"/>
<comment type="caution">
    <text evidence="3">The sequence shown here is derived from an EMBL/GenBank/DDBJ whole genome shotgun (WGS) entry which is preliminary data.</text>
</comment>
<reference evidence="3 4" key="1">
    <citation type="submission" date="2019-03" db="EMBL/GenBank/DDBJ databases">
        <title>Paracraurococcus aquatilis NE82 genome sequence.</title>
        <authorList>
            <person name="Zhao Y."/>
            <person name="Du Z."/>
        </authorList>
    </citation>
    <scope>NUCLEOTIDE SEQUENCE [LARGE SCALE GENOMIC DNA]</scope>
    <source>
        <strain evidence="3 4">NE82</strain>
    </source>
</reference>
<dbReference type="Gene3D" id="3.40.50.2000">
    <property type="entry name" value="Glycogen Phosphorylase B"/>
    <property type="match status" value="1"/>
</dbReference>
<dbReference type="SUPFAM" id="SSF53756">
    <property type="entry name" value="UDP-Glycosyltransferase/glycogen phosphorylase"/>
    <property type="match status" value="1"/>
</dbReference>
<keyword evidence="4" id="KW-1185">Reference proteome</keyword>
<dbReference type="RefSeq" id="WP_132284285.1">
    <property type="nucleotide sequence ID" value="NZ_SKBM01000002.1"/>
</dbReference>
<gene>
    <name evidence="3" type="ORF">EXY23_02710</name>
</gene>
<proteinExistence type="predicted"/>
<name>A0A4V2WM27_9PROT</name>
<dbReference type="Pfam" id="PF13692">
    <property type="entry name" value="Glyco_trans_1_4"/>
    <property type="match status" value="1"/>
</dbReference>
<organism evidence="3 4">
    <name type="scientific">Roseicella aquatilis</name>
    <dbReference type="NCBI Taxonomy" id="2527868"/>
    <lineage>
        <taxon>Bacteria</taxon>
        <taxon>Pseudomonadati</taxon>
        <taxon>Pseudomonadota</taxon>
        <taxon>Alphaproteobacteria</taxon>
        <taxon>Acetobacterales</taxon>
        <taxon>Roseomonadaceae</taxon>
        <taxon>Roseicella</taxon>
    </lineage>
</organism>
<dbReference type="GO" id="GO:0016757">
    <property type="term" value="F:glycosyltransferase activity"/>
    <property type="evidence" value="ECO:0007669"/>
    <property type="project" value="UniProtKB-KW"/>
</dbReference>
<dbReference type="AlphaFoldDB" id="A0A4V2WM27"/>